<dbReference type="InterPro" id="IPR020568">
    <property type="entry name" value="Ribosomal_Su5_D2-typ_SF"/>
</dbReference>
<dbReference type="InterPro" id="IPR027417">
    <property type="entry name" value="P-loop_NTPase"/>
</dbReference>
<dbReference type="Pfam" id="PF13541">
    <property type="entry name" value="ChlI"/>
    <property type="match status" value="1"/>
</dbReference>
<keyword evidence="4" id="KW-1185">Reference proteome</keyword>
<dbReference type="SMART" id="SM00382">
    <property type="entry name" value="AAA"/>
    <property type="match status" value="1"/>
</dbReference>
<dbReference type="InterPro" id="IPR045006">
    <property type="entry name" value="CHLI-like"/>
</dbReference>
<sequence>MSTGLTRGVTLSGLEGAVVDVEADVSLGLPAFTVTGLADTTVGEARDRIRAAASNAGVPLPSRRLTVNLSPAWMPKSGSAFDLPMVVALLAAAQEVPPSVRGVVHLGELSLDGAVKGVRGVLPCVRAAVEAGHRRIIVPAVNVREARLVEGAQVLGVHHLAEVVAFHRGELLLQPESEGPGDQPVRDELDLVDVAGQGEGRFALEVAAAGGHHLFLSGPPGAGKTMLAERLPGLLPPLPDDQALEVTSIASVMSSEAAPLGLLRRPPYVAMHHGVTMAAMVGGGSGRPSPGAVTAAHRGVLFLDEAPEFASHVLNSLRQPLESGTVTIGRTDRMLTFPARFQLVLAANPCPCGRAVGKGLGCTCTVNQRRGYLGRLAGPLLDRIDLQLSVPAVSRLELVEADPEPTAVVAARVAQARAVAAERYAGERWSLNGEVPPGRLRRGPLRPSRRATRLLDRTLDRGGVTLRGYDRVTRVAWTLADLAGHASPTSDDVDQALTLRGAAEVAA</sequence>
<dbReference type="GO" id="GO:0005524">
    <property type="term" value="F:ATP binding"/>
    <property type="evidence" value="ECO:0007669"/>
    <property type="project" value="InterPro"/>
</dbReference>
<name>A0A6I3IHM2_9MICO</name>
<evidence type="ECO:0000313" key="3">
    <source>
        <dbReference type="EMBL" id="MTB72103.1"/>
    </source>
</evidence>
<dbReference type="EMBL" id="WLVL01000037">
    <property type="protein sequence ID" value="MTB72103.1"/>
    <property type="molecule type" value="Genomic_DNA"/>
</dbReference>
<dbReference type="PANTHER" id="PTHR32039:SF7">
    <property type="entry name" value="COMPETENCE PROTEIN COMM"/>
    <property type="match status" value="1"/>
</dbReference>
<protein>
    <submittedName>
        <fullName evidence="3">YifB family Mg chelatase-like AAA ATPase</fullName>
    </submittedName>
</protein>
<dbReference type="PRINTS" id="PR00830">
    <property type="entry name" value="ENDOLAPTASE"/>
</dbReference>
<evidence type="ECO:0000313" key="4">
    <source>
        <dbReference type="Proteomes" id="UP000431092"/>
    </source>
</evidence>
<dbReference type="InterPro" id="IPR000523">
    <property type="entry name" value="Mg_chelatse_chII-like_cat_dom"/>
</dbReference>
<dbReference type="InterPro" id="IPR025158">
    <property type="entry name" value="Mg_chelat-rel_C"/>
</dbReference>
<dbReference type="NCBIfam" id="TIGR00368">
    <property type="entry name" value="YifB family Mg chelatase-like AAA ATPase"/>
    <property type="match status" value="1"/>
</dbReference>
<dbReference type="InterPro" id="IPR004482">
    <property type="entry name" value="Mg_chelat-rel"/>
</dbReference>
<dbReference type="AlphaFoldDB" id="A0A6I3IHM2"/>
<dbReference type="Gene3D" id="3.40.50.300">
    <property type="entry name" value="P-loop containing nucleotide triphosphate hydrolases"/>
    <property type="match status" value="1"/>
</dbReference>
<dbReference type="SUPFAM" id="SSF52540">
    <property type="entry name" value="P-loop containing nucleoside triphosphate hydrolases"/>
    <property type="match status" value="1"/>
</dbReference>
<dbReference type="RefSeq" id="WP_311966548.1">
    <property type="nucleotide sequence ID" value="NZ_WLVL01000037.1"/>
</dbReference>
<dbReference type="PANTHER" id="PTHR32039">
    <property type="entry name" value="MAGNESIUM-CHELATASE SUBUNIT CHLI"/>
    <property type="match status" value="1"/>
</dbReference>
<comment type="caution">
    <text evidence="3">The sequence shown here is derived from an EMBL/GenBank/DDBJ whole genome shotgun (WGS) entry which is preliminary data.</text>
</comment>
<feature type="domain" description="AAA+ ATPase" evidence="2">
    <location>
        <begin position="210"/>
        <end position="351"/>
    </location>
</feature>
<reference evidence="3 4" key="1">
    <citation type="submission" date="2019-11" db="EMBL/GenBank/DDBJ databases">
        <title>Whole genome sequencing identifies a novel species of the genus Arsenicicoccus isolated from human blood.</title>
        <authorList>
            <person name="Jeong J.H."/>
            <person name="Kweon O.J."/>
            <person name="Kim H.R."/>
            <person name="Kim T.-H."/>
            <person name="Ha S.-M."/>
            <person name="Lee M.-K."/>
        </authorList>
    </citation>
    <scope>NUCLEOTIDE SEQUENCE [LARGE SCALE GENOMIC DNA]</scope>
    <source>
        <strain evidence="3 4">MKL-02</strain>
    </source>
</reference>
<dbReference type="SUPFAM" id="SSF54211">
    <property type="entry name" value="Ribosomal protein S5 domain 2-like"/>
    <property type="match status" value="1"/>
</dbReference>
<accession>A0A6I3IHM2</accession>
<evidence type="ECO:0000256" key="1">
    <source>
        <dbReference type="ARBA" id="ARBA00006354"/>
    </source>
</evidence>
<evidence type="ECO:0000259" key="2">
    <source>
        <dbReference type="SMART" id="SM00382"/>
    </source>
</evidence>
<gene>
    <name evidence="3" type="ORF">GGG17_09005</name>
</gene>
<dbReference type="Pfam" id="PF13335">
    <property type="entry name" value="Mg_chelatase_C"/>
    <property type="match status" value="1"/>
</dbReference>
<dbReference type="Gene3D" id="3.30.230.10">
    <property type="match status" value="1"/>
</dbReference>
<dbReference type="InterPro" id="IPR003593">
    <property type="entry name" value="AAA+_ATPase"/>
</dbReference>
<comment type="similarity">
    <text evidence="1">Belongs to the Mg-chelatase subunits D/I family. ComM subfamily.</text>
</comment>
<dbReference type="Proteomes" id="UP000431092">
    <property type="component" value="Unassembled WGS sequence"/>
</dbReference>
<dbReference type="Pfam" id="PF01078">
    <property type="entry name" value="Mg_chelatase"/>
    <property type="match status" value="1"/>
</dbReference>
<proteinExistence type="inferred from homology"/>
<dbReference type="InterPro" id="IPR014721">
    <property type="entry name" value="Ribsml_uS5_D2-typ_fold_subgr"/>
</dbReference>
<organism evidence="3 4">
    <name type="scientific">Arsenicicoccus cauae</name>
    <dbReference type="NCBI Taxonomy" id="2663847"/>
    <lineage>
        <taxon>Bacteria</taxon>
        <taxon>Bacillati</taxon>
        <taxon>Actinomycetota</taxon>
        <taxon>Actinomycetes</taxon>
        <taxon>Micrococcales</taxon>
        <taxon>Intrasporangiaceae</taxon>
        <taxon>Arsenicicoccus</taxon>
    </lineage>
</organism>